<feature type="transmembrane region" description="Helical" evidence="8">
    <location>
        <begin position="262"/>
        <end position="283"/>
    </location>
</feature>
<dbReference type="Pfam" id="PF00528">
    <property type="entry name" value="BPD_transp_1"/>
    <property type="match status" value="1"/>
</dbReference>
<feature type="transmembrane region" description="Helical" evidence="8">
    <location>
        <begin position="150"/>
        <end position="180"/>
    </location>
</feature>
<dbReference type="KEGG" id="psel:GM415_00445"/>
<keyword evidence="3 8" id="KW-0813">Transport</keyword>
<dbReference type="Gene3D" id="1.10.3720.10">
    <property type="entry name" value="MetI-like"/>
    <property type="match status" value="1"/>
</dbReference>
<dbReference type="PANTHER" id="PTHR42929:SF1">
    <property type="entry name" value="INNER MEMBRANE ABC TRANSPORTER PERMEASE PROTEIN YDCU-RELATED"/>
    <property type="match status" value="1"/>
</dbReference>
<dbReference type="GO" id="GO:0055085">
    <property type="term" value="P:transmembrane transport"/>
    <property type="evidence" value="ECO:0007669"/>
    <property type="project" value="InterPro"/>
</dbReference>
<evidence type="ECO:0000256" key="4">
    <source>
        <dbReference type="ARBA" id="ARBA00022475"/>
    </source>
</evidence>
<dbReference type="InterPro" id="IPR035906">
    <property type="entry name" value="MetI-like_sf"/>
</dbReference>
<evidence type="ECO:0000313" key="10">
    <source>
        <dbReference type="EMBL" id="QGY38670.1"/>
    </source>
</evidence>
<protein>
    <submittedName>
        <fullName evidence="10">ABC transporter permease subunit</fullName>
    </submittedName>
</protein>
<keyword evidence="6 8" id="KW-1133">Transmembrane helix</keyword>
<feature type="transmembrane region" description="Helical" evidence="8">
    <location>
        <begin position="12"/>
        <end position="37"/>
    </location>
</feature>
<evidence type="ECO:0000256" key="7">
    <source>
        <dbReference type="ARBA" id="ARBA00023136"/>
    </source>
</evidence>
<keyword evidence="5 8" id="KW-0812">Transmembrane</keyword>
<dbReference type="Proteomes" id="UP000428328">
    <property type="component" value="Chromosome"/>
</dbReference>
<sequence length="295" mass="32502">MSLKRIDMARRLSLLALIGPNVVFIALFCAVPLGVLFSYSFFQVDFVAIIRDPTWDNYVRVLQNGTYMGLILKALLYGIGIAAICATIAYPLAFFIAKRVRVYKAALLTLLLIPLYTGDLIRIFAWRVVLGAEGVLNSFLLWLGIIKEPIWVLLFSPFATTVVLTYNYIPFMVLPLWAALEAMDDSYLEAAMDLGCRQLSVFFKVVLPLTGAGLVAGFLMVFVLVVGDYLTPQLIGGSSGVTVTSAIHDMFGAAFDWPTGSALAWLLLTAMALFITAVTWLFYKSPWGRGIRGAK</sequence>
<dbReference type="PANTHER" id="PTHR42929">
    <property type="entry name" value="INNER MEMBRANE ABC TRANSPORTER PERMEASE PROTEIN YDCU-RELATED-RELATED"/>
    <property type="match status" value="1"/>
</dbReference>
<name>A0A6I6JC99_9BACT</name>
<gene>
    <name evidence="10" type="ORF">GM415_00445</name>
</gene>
<evidence type="ECO:0000259" key="9">
    <source>
        <dbReference type="PROSITE" id="PS50928"/>
    </source>
</evidence>
<dbReference type="AlphaFoldDB" id="A0A6I6JC99"/>
<evidence type="ECO:0000313" key="11">
    <source>
        <dbReference type="Proteomes" id="UP000428328"/>
    </source>
</evidence>
<evidence type="ECO:0000256" key="1">
    <source>
        <dbReference type="ARBA" id="ARBA00004651"/>
    </source>
</evidence>
<organism evidence="10 11">
    <name type="scientific">Pseudodesulfovibrio cashew</name>
    <dbReference type="NCBI Taxonomy" id="2678688"/>
    <lineage>
        <taxon>Bacteria</taxon>
        <taxon>Pseudomonadati</taxon>
        <taxon>Thermodesulfobacteriota</taxon>
        <taxon>Desulfovibrionia</taxon>
        <taxon>Desulfovibrionales</taxon>
        <taxon>Desulfovibrionaceae</taxon>
    </lineage>
</organism>
<dbReference type="GO" id="GO:0005886">
    <property type="term" value="C:plasma membrane"/>
    <property type="evidence" value="ECO:0007669"/>
    <property type="project" value="UniProtKB-SubCell"/>
</dbReference>
<reference evidence="10 11" key="1">
    <citation type="submission" date="2019-11" db="EMBL/GenBank/DDBJ databases">
        <authorList>
            <person name="Zheng R.K."/>
            <person name="Sun C.M."/>
        </authorList>
    </citation>
    <scope>NUCLEOTIDE SEQUENCE [LARGE SCALE GENOMIC DNA]</scope>
    <source>
        <strain evidence="10 11">SRB007</strain>
    </source>
</reference>
<keyword evidence="11" id="KW-1185">Reference proteome</keyword>
<dbReference type="CDD" id="cd06261">
    <property type="entry name" value="TM_PBP2"/>
    <property type="match status" value="1"/>
</dbReference>
<accession>A0A6I6JC99</accession>
<comment type="subcellular location">
    <subcellularLocation>
        <location evidence="1 8">Cell membrane</location>
        <topology evidence="1 8">Multi-pass membrane protein</topology>
    </subcellularLocation>
</comment>
<keyword evidence="7 8" id="KW-0472">Membrane</keyword>
<evidence type="ECO:0000256" key="6">
    <source>
        <dbReference type="ARBA" id="ARBA00022989"/>
    </source>
</evidence>
<keyword evidence="4" id="KW-1003">Cell membrane</keyword>
<evidence type="ECO:0000256" key="3">
    <source>
        <dbReference type="ARBA" id="ARBA00022448"/>
    </source>
</evidence>
<comment type="similarity">
    <text evidence="2">Belongs to the binding-protein-dependent transport system permease family. CysTW subfamily.</text>
</comment>
<dbReference type="RefSeq" id="WP_158945700.1">
    <property type="nucleotide sequence ID" value="NZ_CP046400.1"/>
</dbReference>
<dbReference type="PROSITE" id="PS50928">
    <property type="entry name" value="ABC_TM1"/>
    <property type="match status" value="1"/>
</dbReference>
<feature type="transmembrane region" description="Helical" evidence="8">
    <location>
        <begin position="201"/>
        <end position="226"/>
    </location>
</feature>
<evidence type="ECO:0000256" key="8">
    <source>
        <dbReference type="RuleBase" id="RU363032"/>
    </source>
</evidence>
<dbReference type="SUPFAM" id="SSF161098">
    <property type="entry name" value="MetI-like"/>
    <property type="match status" value="1"/>
</dbReference>
<evidence type="ECO:0000256" key="5">
    <source>
        <dbReference type="ARBA" id="ARBA00022692"/>
    </source>
</evidence>
<evidence type="ECO:0000256" key="2">
    <source>
        <dbReference type="ARBA" id="ARBA00007069"/>
    </source>
</evidence>
<dbReference type="EMBL" id="CP046400">
    <property type="protein sequence ID" value="QGY38670.1"/>
    <property type="molecule type" value="Genomic_DNA"/>
</dbReference>
<feature type="transmembrane region" description="Helical" evidence="8">
    <location>
        <begin position="74"/>
        <end position="95"/>
    </location>
</feature>
<feature type="domain" description="ABC transmembrane type-1" evidence="9">
    <location>
        <begin position="71"/>
        <end position="278"/>
    </location>
</feature>
<dbReference type="InterPro" id="IPR000515">
    <property type="entry name" value="MetI-like"/>
</dbReference>
<proteinExistence type="inferred from homology"/>